<comment type="subcellular location">
    <subcellularLocation>
        <location evidence="1">Secreted</location>
        <location evidence="1">Extracellular space</location>
    </subcellularLocation>
</comment>
<keyword evidence="3 8" id="KW-0378">Hydrolase</keyword>
<dbReference type="InterPro" id="IPR001314">
    <property type="entry name" value="Peptidase_S1A"/>
</dbReference>
<evidence type="ECO:0000256" key="4">
    <source>
        <dbReference type="ARBA" id="ARBA00022825"/>
    </source>
</evidence>
<proteinExistence type="inferred from homology"/>
<dbReference type="InterPro" id="IPR018114">
    <property type="entry name" value="TRYPSIN_HIS"/>
</dbReference>
<dbReference type="AlphaFoldDB" id="A0A8D8G1B3"/>
<feature type="domain" description="Peptidase S1" evidence="10">
    <location>
        <begin position="24"/>
        <end position="259"/>
    </location>
</feature>
<keyword evidence="9" id="KW-0732">Signal</keyword>
<protein>
    <submittedName>
        <fullName evidence="11">Collagenase</fullName>
    </submittedName>
</protein>
<dbReference type="FunFam" id="2.40.10.10:FF:000036">
    <property type="entry name" value="Trypsin beta"/>
    <property type="match status" value="1"/>
</dbReference>
<dbReference type="FunFam" id="2.40.10.10:FF:000068">
    <property type="entry name" value="transmembrane protease serine 2"/>
    <property type="match status" value="1"/>
</dbReference>
<dbReference type="PROSITE" id="PS50240">
    <property type="entry name" value="TRYPSIN_DOM"/>
    <property type="match status" value="1"/>
</dbReference>
<keyword evidence="5" id="KW-1015">Disulfide bond</keyword>
<evidence type="ECO:0000256" key="8">
    <source>
        <dbReference type="RuleBase" id="RU363034"/>
    </source>
</evidence>
<evidence type="ECO:0000256" key="3">
    <source>
        <dbReference type="ARBA" id="ARBA00022801"/>
    </source>
</evidence>
<feature type="signal peptide" evidence="9">
    <location>
        <begin position="1"/>
        <end position="18"/>
    </location>
</feature>
<dbReference type="GO" id="GO:0004252">
    <property type="term" value="F:serine-type endopeptidase activity"/>
    <property type="evidence" value="ECO:0007669"/>
    <property type="project" value="InterPro"/>
</dbReference>
<dbReference type="GO" id="GO:0006508">
    <property type="term" value="P:proteolysis"/>
    <property type="evidence" value="ECO:0007669"/>
    <property type="project" value="UniProtKB-KW"/>
</dbReference>
<reference evidence="11" key="1">
    <citation type="submission" date="2021-05" db="EMBL/GenBank/DDBJ databases">
        <authorList>
            <person name="Alioto T."/>
            <person name="Alioto T."/>
            <person name="Gomez Garrido J."/>
        </authorList>
    </citation>
    <scope>NUCLEOTIDE SEQUENCE</scope>
</reference>
<dbReference type="InterPro" id="IPR043504">
    <property type="entry name" value="Peptidase_S1_PA_chymotrypsin"/>
</dbReference>
<sequence length="263" mass="28719">MWLKVIIISALAVATATSTRHIRITNGQQASSGQFPYQARLSMTFKPEVAPHPYSCGGSLISDRWILTAAHCLEDAESALVHLGSIEFNCSRCLICLSSEFVVHENYQTIDGKSRNDVGLVKLPYVLEFNYYVQAIALARTDENFLNQDVVVSGWGKTTDGPLEYSPFLQYVRLNVISNELCVKTYFEEVIIHSTICAIGKDGRSGCQGDSGGPLVASGENPLLVGVVNFGSKHGCAVGFPSVFARVSEFVDWIEDKTGSLNK</sequence>
<dbReference type="InterPro" id="IPR009003">
    <property type="entry name" value="Peptidase_S1_PA"/>
</dbReference>
<evidence type="ECO:0000256" key="6">
    <source>
        <dbReference type="ARBA" id="ARBA00023180"/>
    </source>
</evidence>
<evidence type="ECO:0000256" key="2">
    <source>
        <dbReference type="ARBA" id="ARBA00022670"/>
    </source>
</evidence>
<dbReference type="InterPro" id="IPR051487">
    <property type="entry name" value="Ser/Thr_Proteases_Immune/Dev"/>
</dbReference>
<organism evidence="11">
    <name type="scientific">Culex pipiens</name>
    <name type="common">House mosquito</name>
    <dbReference type="NCBI Taxonomy" id="7175"/>
    <lineage>
        <taxon>Eukaryota</taxon>
        <taxon>Metazoa</taxon>
        <taxon>Ecdysozoa</taxon>
        <taxon>Arthropoda</taxon>
        <taxon>Hexapoda</taxon>
        <taxon>Insecta</taxon>
        <taxon>Pterygota</taxon>
        <taxon>Neoptera</taxon>
        <taxon>Endopterygota</taxon>
        <taxon>Diptera</taxon>
        <taxon>Nematocera</taxon>
        <taxon>Culicoidea</taxon>
        <taxon>Culicidae</taxon>
        <taxon>Culicinae</taxon>
        <taxon>Culicini</taxon>
        <taxon>Culex</taxon>
        <taxon>Culex</taxon>
    </lineage>
</organism>
<evidence type="ECO:0000313" key="11">
    <source>
        <dbReference type="EMBL" id="CAG6490363.1"/>
    </source>
</evidence>
<keyword evidence="4 8" id="KW-0720">Serine protease</keyword>
<dbReference type="Pfam" id="PF00089">
    <property type="entry name" value="Trypsin"/>
    <property type="match status" value="1"/>
</dbReference>
<dbReference type="PANTHER" id="PTHR24256">
    <property type="entry name" value="TRYPTASE-RELATED"/>
    <property type="match status" value="1"/>
</dbReference>
<evidence type="ECO:0000256" key="7">
    <source>
        <dbReference type="ARBA" id="ARBA00024195"/>
    </source>
</evidence>
<evidence type="ECO:0000256" key="5">
    <source>
        <dbReference type="ARBA" id="ARBA00023157"/>
    </source>
</evidence>
<dbReference type="PRINTS" id="PR00722">
    <property type="entry name" value="CHYMOTRYPSIN"/>
</dbReference>
<keyword evidence="2 8" id="KW-0645">Protease</keyword>
<keyword evidence="6" id="KW-0325">Glycoprotein</keyword>
<dbReference type="Gene3D" id="2.40.10.10">
    <property type="entry name" value="Trypsin-like serine proteases"/>
    <property type="match status" value="2"/>
</dbReference>
<feature type="chain" id="PRO_5034020290" evidence="9">
    <location>
        <begin position="19"/>
        <end position="263"/>
    </location>
</feature>
<dbReference type="SUPFAM" id="SSF50494">
    <property type="entry name" value="Trypsin-like serine proteases"/>
    <property type="match status" value="1"/>
</dbReference>
<dbReference type="GO" id="GO:0005576">
    <property type="term" value="C:extracellular region"/>
    <property type="evidence" value="ECO:0007669"/>
    <property type="project" value="UniProtKB-SubCell"/>
</dbReference>
<dbReference type="EMBL" id="HBUE01115324">
    <property type="protein sequence ID" value="CAG6490363.1"/>
    <property type="molecule type" value="Transcribed_RNA"/>
</dbReference>
<dbReference type="PROSITE" id="PS00135">
    <property type="entry name" value="TRYPSIN_SER"/>
    <property type="match status" value="1"/>
</dbReference>
<evidence type="ECO:0000256" key="1">
    <source>
        <dbReference type="ARBA" id="ARBA00004239"/>
    </source>
</evidence>
<dbReference type="InterPro" id="IPR001254">
    <property type="entry name" value="Trypsin_dom"/>
</dbReference>
<comment type="similarity">
    <text evidence="7">Belongs to the peptidase S1 family. CLIP subfamily.</text>
</comment>
<dbReference type="InterPro" id="IPR033116">
    <property type="entry name" value="TRYPSIN_SER"/>
</dbReference>
<dbReference type="SMART" id="SM00020">
    <property type="entry name" value="Tryp_SPc"/>
    <property type="match status" value="1"/>
</dbReference>
<dbReference type="PROSITE" id="PS00134">
    <property type="entry name" value="TRYPSIN_HIS"/>
    <property type="match status" value="1"/>
</dbReference>
<dbReference type="CDD" id="cd00190">
    <property type="entry name" value="Tryp_SPc"/>
    <property type="match status" value="1"/>
</dbReference>
<evidence type="ECO:0000259" key="10">
    <source>
        <dbReference type="PROSITE" id="PS50240"/>
    </source>
</evidence>
<evidence type="ECO:0000256" key="9">
    <source>
        <dbReference type="SAM" id="SignalP"/>
    </source>
</evidence>
<accession>A0A8D8G1B3</accession>
<name>A0A8D8G1B3_CULPI</name>